<name>I3U967_ADVKW</name>
<protein>
    <submittedName>
        <fullName evidence="2">LysR family transcriptional regulator</fullName>
    </submittedName>
</protein>
<evidence type="ECO:0000313" key="3">
    <source>
        <dbReference type="Proteomes" id="UP000005267"/>
    </source>
</evidence>
<dbReference type="InterPro" id="IPR005119">
    <property type="entry name" value="LysR_subst-bd"/>
</dbReference>
<dbReference type="Pfam" id="PF03466">
    <property type="entry name" value="LysR_substrate"/>
    <property type="match status" value="1"/>
</dbReference>
<dbReference type="AlphaFoldDB" id="I3U967"/>
<accession>I3U967</accession>
<feature type="domain" description="LysR substrate-binding" evidence="1">
    <location>
        <begin position="3"/>
        <end position="75"/>
    </location>
</feature>
<organism evidence="2 3">
    <name type="scientific">Advenella kashmirensis (strain DSM 17095 / LMG 22695 / WT001)</name>
    <name type="common">Tetrathiobacter kashmirensis</name>
    <dbReference type="NCBI Taxonomy" id="1036672"/>
    <lineage>
        <taxon>Bacteria</taxon>
        <taxon>Pseudomonadati</taxon>
        <taxon>Pseudomonadota</taxon>
        <taxon>Betaproteobacteria</taxon>
        <taxon>Burkholderiales</taxon>
        <taxon>Alcaligenaceae</taxon>
    </lineage>
</organism>
<evidence type="ECO:0000313" key="2">
    <source>
        <dbReference type="EMBL" id="AFK61555.1"/>
    </source>
</evidence>
<dbReference type="SUPFAM" id="SSF53850">
    <property type="entry name" value="Periplasmic binding protein-like II"/>
    <property type="match status" value="1"/>
</dbReference>
<reference evidence="2 3" key="1">
    <citation type="journal article" date="2011" name="J. Bacteriol.">
        <title>Whole-genome shotgun sequencing of the sulfur-oxidizing chemoautotroph Tetrathiobacter kashmirensis.</title>
        <authorList>
            <person name="Ghosh W."/>
            <person name="George A."/>
            <person name="Agarwal A."/>
            <person name="Raj P."/>
            <person name="Alam M."/>
            <person name="Pyne P."/>
            <person name="Das Gupta S.K."/>
        </authorList>
    </citation>
    <scope>NUCLEOTIDE SEQUENCE [LARGE SCALE GENOMIC DNA]</scope>
    <source>
        <strain evidence="2 3">WT001</strain>
    </source>
</reference>
<proteinExistence type="predicted"/>
<dbReference type="Proteomes" id="UP000005267">
    <property type="component" value="Chromosome"/>
</dbReference>
<evidence type="ECO:0000259" key="1">
    <source>
        <dbReference type="Pfam" id="PF03466"/>
    </source>
</evidence>
<dbReference type="KEGG" id="aka:TKWG_05270"/>
<dbReference type="HOGENOM" id="CLU_2420439_0_0_4"/>
<gene>
    <name evidence="2" type="ordered locus">TKWG_05270</name>
</gene>
<reference evidence="3" key="2">
    <citation type="journal article" date="2013" name="PLoS ONE">
        <title>Genome implosion elicits host-confinement in Alcaligenaceae: evidence from the comparative genomics of Tetrathiobacter kashmirensis, a pathogen in the making.</title>
        <authorList>
            <person name="Ghosh W."/>
            <person name="Alam M."/>
            <person name="Roy C."/>
            <person name="Pyne P."/>
            <person name="George A."/>
            <person name="Chakraborty R."/>
            <person name="Majumder S."/>
            <person name="Agarwal A."/>
            <person name="Chakraborty S."/>
            <person name="Majumdar S."/>
            <person name="Gupta S.K."/>
        </authorList>
    </citation>
    <scope>NUCLEOTIDE SEQUENCE [LARGE SCALE GENOMIC DNA]</scope>
    <source>
        <strain evidence="3">WT001</strain>
    </source>
</reference>
<dbReference type="STRING" id="1036672.TKWG_05270"/>
<dbReference type="EMBL" id="CP003555">
    <property type="protein sequence ID" value="AFK61555.1"/>
    <property type="molecule type" value="Genomic_DNA"/>
</dbReference>
<sequence length="91" mass="10196">MIAEASTSAILIPAVKNGLAATILPYSAAHEEIHDGTIAMRRFDFEFFREIFICHTNNSMRNDAVDCVMDECEKTAASLIAKNAWKYTRLL</sequence>
<dbReference type="Gene3D" id="3.40.190.10">
    <property type="entry name" value="Periplasmic binding protein-like II"/>
    <property type="match status" value="2"/>
</dbReference>
<keyword evidence="3" id="KW-1185">Reference proteome</keyword>